<dbReference type="GO" id="GO:0005764">
    <property type="term" value="C:lysosome"/>
    <property type="evidence" value="ECO:0000318"/>
    <property type="project" value="GO_Central"/>
</dbReference>
<dbReference type="GeneID" id="110782237"/>
<dbReference type="SUPFAM" id="SSF49785">
    <property type="entry name" value="Galactose-binding domain-like"/>
    <property type="match status" value="1"/>
</dbReference>
<name>A0A9R0JPQ1_SPIOL</name>
<dbReference type="InterPro" id="IPR000933">
    <property type="entry name" value="Glyco_hydro_29"/>
</dbReference>
<comment type="similarity">
    <text evidence="1">Belongs to the glycosyl hydrolase 29 family.</text>
</comment>
<dbReference type="Pfam" id="PF00754">
    <property type="entry name" value="F5_F8_type_C"/>
    <property type="match status" value="1"/>
</dbReference>
<protein>
    <recommendedName>
        <fullName evidence="2">alpha-L-fucosidase</fullName>
        <ecNumber evidence="2">3.2.1.51</ecNumber>
    </recommendedName>
</protein>
<keyword evidence="3" id="KW-0732">Signal</keyword>
<organism evidence="9 10">
    <name type="scientific">Spinacia oleracea</name>
    <name type="common">Spinach</name>
    <dbReference type="NCBI Taxonomy" id="3562"/>
    <lineage>
        <taxon>Eukaryota</taxon>
        <taxon>Viridiplantae</taxon>
        <taxon>Streptophyta</taxon>
        <taxon>Embryophyta</taxon>
        <taxon>Tracheophyta</taxon>
        <taxon>Spermatophyta</taxon>
        <taxon>Magnoliopsida</taxon>
        <taxon>eudicotyledons</taxon>
        <taxon>Gunneridae</taxon>
        <taxon>Pentapetalae</taxon>
        <taxon>Caryophyllales</taxon>
        <taxon>Chenopodiaceae</taxon>
        <taxon>Chenopodioideae</taxon>
        <taxon>Anserineae</taxon>
        <taxon>Spinacia</taxon>
    </lineage>
</organism>
<evidence type="ECO:0000256" key="6">
    <source>
        <dbReference type="SAM" id="Phobius"/>
    </source>
</evidence>
<dbReference type="Gene3D" id="3.20.20.80">
    <property type="entry name" value="Glycosidases"/>
    <property type="match status" value="1"/>
</dbReference>
<gene>
    <name evidence="10" type="primary">LOC110782237</name>
</gene>
<dbReference type="InterPro" id="IPR000421">
    <property type="entry name" value="FA58C"/>
</dbReference>
<feature type="domain" description="F5/8 type C" evidence="7">
    <location>
        <begin position="372"/>
        <end position="480"/>
    </location>
</feature>
<dbReference type="SUPFAM" id="SSF51445">
    <property type="entry name" value="(Trans)glycosidases"/>
    <property type="match status" value="1"/>
</dbReference>
<dbReference type="Proteomes" id="UP000813463">
    <property type="component" value="Chromosome 3"/>
</dbReference>
<dbReference type="Gene3D" id="2.60.120.260">
    <property type="entry name" value="Galactose-binding domain-like"/>
    <property type="match status" value="1"/>
</dbReference>
<evidence type="ECO:0000259" key="7">
    <source>
        <dbReference type="Pfam" id="PF00754"/>
    </source>
</evidence>
<feature type="domain" description="Glycoside hydrolase family 29 N-terminal" evidence="8">
    <location>
        <begin position="87"/>
        <end position="354"/>
    </location>
</feature>
<keyword evidence="5" id="KW-0326">Glycosidase</keyword>
<dbReference type="PANTHER" id="PTHR10030">
    <property type="entry name" value="ALPHA-L-FUCOSIDASE"/>
    <property type="match status" value="1"/>
</dbReference>
<dbReference type="GO" id="GO:0004560">
    <property type="term" value="F:alpha-L-fucosidase activity"/>
    <property type="evidence" value="ECO:0000318"/>
    <property type="project" value="GO_Central"/>
</dbReference>
<dbReference type="KEGG" id="soe:110782237"/>
<evidence type="ECO:0000256" key="1">
    <source>
        <dbReference type="ARBA" id="ARBA00007951"/>
    </source>
</evidence>
<evidence type="ECO:0000256" key="5">
    <source>
        <dbReference type="ARBA" id="ARBA00023295"/>
    </source>
</evidence>
<keyword evidence="6" id="KW-1133">Transmembrane helix</keyword>
<proteinExistence type="inferred from homology"/>
<keyword evidence="4" id="KW-0378">Hydrolase</keyword>
<dbReference type="InterPro" id="IPR008979">
    <property type="entry name" value="Galactose-bd-like_sf"/>
</dbReference>
<evidence type="ECO:0000313" key="10">
    <source>
        <dbReference type="RefSeq" id="XP_021842048.2"/>
    </source>
</evidence>
<dbReference type="InterPro" id="IPR057739">
    <property type="entry name" value="Glyco_hydro_29_N"/>
</dbReference>
<dbReference type="GO" id="GO:0048046">
    <property type="term" value="C:apoplast"/>
    <property type="evidence" value="ECO:0007669"/>
    <property type="project" value="UniProtKB-SubCell"/>
</dbReference>
<feature type="transmembrane region" description="Helical" evidence="6">
    <location>
        <begin position="20"/>
        <end position="40"/>
    </location>
</feature>
<dbReference type="PANTHER" id="PTHR10030:SF37">
    <property type="entry name" value="ALPHA-L-FUCOSIDASE-RELATED"/>
    <property type="match status" value="1"/>
</dbReference>
<evidence type="ECO:0000259" key="8">
    <source>
        <dbReference type="Pfam" id="PF01120"/>
    </source>
</evidence>
<keyword evidence="6" id="KW-0472">Membrane</keyword>
<dbReference type="GO" id="GO:0006004">
    <property type="term" value="P:fucose metabolic process"/>
    <property type="evidence" value="ECO:0000318"/>
    <property type="project" value="GO_Central"/>
</dbReference>
<dbReference type="EC" id="3.2.1.51" evidence="2"/>
<dbReference type="AlphaFoldDB" id="A0A9R0JPQ1"/>
<dbReference type="Pfam" id="PF01120">
    <property type="entry name" value="Alpha_L_fucos"/>
    <property type="match status" value="1"/>
</dbReference>
<keyword evidence="6" id="KW-0812">Transmembrane</keyword>
<dbReference type="InterPro" id="IPR017853">
    <property type="entry name" value="GH"/>
</dbReference>
<sequence length="515" mass="58629">MYKNGHNFQKKTNEMANVSISLFFLFLLHLISYIIPTISLQNLEIPPPLPILPLPSYSQLKWQQREIIMFFHFGVNTFTDSEYGTGQESPTIFNPTRLNPNQWLRVAAEAGVSLAILTAKHHDGFCLWSSKYTDHSVAKSPWKGGHGDVVQEFVSAAKVQGVDVGFYLSPWDQHDKRYGEEKVYNEYYMAQLQELLTRYGDITELWVDGHKGSDVPNMSYYFKDWFAMAKGIQSSINIFSDAGPDVRWVGNEDGLAGNTCWSTINRTSITIGSSSIAEYLNTGDPKGTDWLPPECDVSIRPGWFWHESEEPKKLSELLQIYYTSVGRNCVLLLNVPPNSSGLISETDSKRLTEFKNAINKIFSHNLAKNSSVKASSQRGGKGSKFGPENVLDPDHLWTYWAPSEDDRNEKWVEISLDDQGVRFNVVMIQEAIGLGQRIQKYEIYVDGNRVVGGTTVGYKRLHWLGVEGVHAKRVKIKVVKSRDVPLISSVGLFFDPYWHPKSKSRKNRKRRRKQY</sequence>
<evidence type="ECO:0000256" key="2">
    <source>
        <dbReference type="ARBA" id="ARBA00012662"/>
    </source>
</evidence>
<accession>A0A9R0JPQ1</accession>
<dbReference type="RefSeq" id="XP_021842048.2">
    <property type="nucleotide sequence ID" value="XM_021986356.2"/>
</dbReference>
<dbReference type="SMART" id="SM00812">
    <property type="entry name" value="Alpha_L_fucos"/>
    <property type="match status" value="1"/>
</dbReference>
<reference evidence="10" key="2">
    <citation type="submission" date="2025-08" db="UniProtKB">
        <authorList>
            <consortium name="RefSeq"/>
        </authorList>
    </citation>
    <scope>IDENTIFICATION</scope>
    <source>
        <tissue evidence="10">Leaf</tissue>
    </source>
</reference>
<evidence type="ECO:0000256" key="3">
    <source>
        <dbReference type="ARBA" id="ARBA00022729"/>
    </source>
</evidence>
<dbReference type="GO" id="GO:0016139">
    <property type="term" value="P:glycoside catabolic process"/>
    <property type="evidence" value="ECO:0000318"/>
    <property type="project" value="GO_Central"/>
</dbReference>
<evidence type="ECO:0000313" key="9">
    <source>
        <dbReference type="Proteomes" id="UP000813463"/>
    </source>
</evidence>
<evidence type="ECO:0000256" key="4">
    <source>
        <dbReference type="ARBA" id="ARBA00022801"/>
    </source>
</evidence>
<keyword evidence="9" id="KW-1185">Reference proteome</keyword>
<reference evidence="9" key="1">
    <citation type="journal article" date="2021" name="Nat. Commun.">
        <title>Genomic analyses provide insights into spinach domestication and the genetic basis of agronomic traits.</title>
        <authorList>
            <person name="Cai X."/>
            <person name="Sun X."/>
            <person name="Xu C."/>
            <person name="Sun H."/>
            <person name="Wang X."/>
            <person name="Ge C."/>
            <person name="Zhang Z."/>
            <person name="Wang Q."/>
            <person name="Fei Z."/>
            <person name="Jiao C."/>
            <person name="Wang Q."/>
        </authorList>
    </citation>
    <scope>NUCLEOTIDE SEQUENCE [LARGE SCALE GENOMIC DNA]</scope>
    <source>
        <strain evidence="9">cv. Varoflay</strain>
    </source>
</reference>